<dbReference type="InterPro" id="IPR013762">
    <property type="entry name" value="Integrase-like_cat_sf"/>
</dbReference>
<evidence type="ECO:0000259" key="6">
    <source>
        <dbReference type="PROSITE" id="PS51900"/>
    </source>
</evidence>
<dbReference type="PROSITE" id="PS51898">
    <property type="entry name" value="TYR_RECOMBINASE"/>
    <property type="match status" value="1"/>
</dbReference>
<evidence type="ECO:0000259" key="5">
    <source>
        <dbReference type="PROSITE" id="PS51898"/>
    </source>
</evidence>
<evidence type="ECO:0000256" key="3">
    <source>
        <dbReference type="ARBA" id="ARBA00023172"/>
    </source>
</evidence>
<sequence>MAYVTTDRRTGNYLVRAYAGIRPDTGRPFSVSETLPAAATEAEIDEALRRVDARAAVTKGDAALMTVGTLLDWHLGNMEDDGASPTTMSAYRSYQRRHVAPRIGSVPVESADAALFSRFYRELRRDREAGGAGLAVATVEKIHAMLSGCFVKAVSDGLLKGSPLAGVKVPRGKSPEARPLLPADLGRLVAWLDAELARPILDEDDFEAWALATIIATAHGTGLRRGELSALRRMSLRFDPDDEDHDAPRVLRVSENVVWKRGAGWVYKDPKSATSKRNVSLGASVADVLAEWDVTSADLIDRATGALPGDMSPLFCHFDGSMWTPTEIAEGFKDVCRAAGLPPWVHLHTLRHTHATYLLEHGENVRTVQERLGHSDVRTTLGTYGHVMPGRDAEAARAYEEAARIVAQRSRSGHGPRYAPKCPLSGKTCARFERRKLEM</sequence>
<dbReference type="Gene3D" id="1.10.150.130">
    <property type="match status" value="1"/>
</dbReference>
<feature type="domain" description="Tyr recombinase" evidence="5">
    <location>
        <begin position="187"/>
        <end position="397"/>
    </location>
</feature>
<comment type="similarity">
    <text evidence="1">Belongs to the 'phage' integrase family.</text>
</comment>
<evidence type="ECO:0000313" key="7">
    <source>
        <dbReference type="EMBL" id="KAB1642783.1"/>
    </source>
</evidence>
<accession>A0A7C8BQP9</accession>
<keyword evidence="2 4" id="KW-0238">DNA-binding</keyword>
<evidence type="ECO:0000256" key="1">
    <source>
        <dbReference type="ARBA" id="ARBA00008857"/>
    </source>
</evidence>
<dbReference type="Gene3D" id="1.10.443.10">
    <property type="entry name" value="Intergrase catalytic core"/>
    <property type="match status" value="1"/>
</dbReference>
<dbReference type="SUPFAM" id="SSF56349">
    <property type="entry name" value="DNA breaking-rejoining enzymes"/>
    <property type="match status" value="1"/>
</dbReference>
<reference evidence="7 8" key="1">
    <citation type="submission" date="2019-09" db="EMBL/GenBank/DDBJ databases">
        <title>Whole genome shotgun sequencing (WGS) of Ellagibacter isourolithinifaciens DSM 104140(T) and Adlercreutzia muris DSM 29508(T).</title>
        <authorList>
            <person name="Stoll D.A."/>
            <person name="Danylec N."/>
            <person name="Huch M."/>
        </authorList>
    </citation>
    <scope>NUCLEOTIDE SEQUENCE [LARGE SCALE GENOMIC DNA]</scope>
    <source>
        <strain evidence="7 8">DSM 29508</strain>
    </source>
</reference>
<evidence type="ECO:0000313" key="8">
    <source>
        <dbReference type="Proteomes" id="UP000479639"/>
    </source>
</evidence>
<comment type="caution">
    <text evidence="7">The sequence shown here is derived from an EMBL/GenBank/DDBJ whole genome shotgun (WGS) entry which is preliminary data.</text>
</comment>
<keyword evidence="3" id="KW-0233">DNA recombination</keyword>
<gene>
    <name evidence="7" type="ORF">F8D48_09155</name>
</gene>
<dbReference type="InterPro" id="IPR011010">
    <property type="entry name" value="DNA_brk_join_enz"/>
</dbReference>
<dbReference type="InterPro" id="IPR010998">
    <property type="entry name" value="Integrase_recombinase_N"/>
</dbReference>
<dbReference type="RefSeq" id="WP_151431443.1">
    <property type="nucleotide sequence ID" value="NZ_JANJZI010000002.1"/>
</dbReference>
<dbReference type="GO" id="GO:0006310">
    <property type="term" value="P:DNA recombination"/>
    <property type="evidence" value="ECO:0007669"/>
    <property type="project" value="UniProtKB-KW"/>
</dbReference>
<evidence type="ECO:0000256" key="4">
    <source>
        <dbReference type="PROSITE-ProRule" id="PRU01248"/>
    </source>
</evidence>
<dbReference type="InterPro" id="IPR002104">
    <property type="entry name" value="Integrase_catalytic"/>
</dbReference>
<dbReference type="EMBL" id="WAJS01000030">
    <property type="protein sequence ID" value="KAB1642783.1"/>
    <property type="molecule type" value="Genomic_DNA"/>
</dbReference>
<dbReference type="CDD" id="cd01189">
    <property type="entry name" value="INT_ICEBs1_C_like"/>
    <property type="match status" value="1"/>
</dbReference>
<dbReference type="Proteomes" id="UP000479639">
    <property type="component" value="Unassembled WGS sequence"/>
</dbReference>
<feature type="domain" description="Core-binding (CB)" evidence="6">
    <location>
        <begin position="65"/>
        <end position="154"/>
    </location>
</feature>
<organism evidence="7 8">
    <name type="scientific">Adlercreutzia muris</name>
    <dbReference type="NCBI Taxonomy" id="1796610"/>
    <lineage>
        <taxon>Bacteria</taxon>
        <taxon>Bacillati</taxon>
        <taxon>Actinomycetota</taxon>
        <taxon>Coriobacteriia</taxon>
        <taxon>Eggerthellales</taxon>
        <taxon>Eggerthellaceae</taxon>
        <taxon>Adlercreutzia</taxon>
    </lineage>
</organism>
<dbReference type="PANTHER" id="PTHR30349">
    <property type="entry name" value="PHAGE INTEGRASE-RELATED"/>
    <property type="match status" value="1"/>
</dbReference>
<dbReference type="Pfam" id="PF00589">
    <property type="entry name" value="Phage_integrase"/>
    <property type="match status" value="1"/>
</dbReference>
<dbReference type="PANTHER" id="PTHR30349:SF41">
    <property type="entry name" value="INTEGRASE_RECOMBINASE PROTEIN MJ0367-RELATED"/>
    <property type="match status" value="1"/>
</dbReference>
<dbReference type="GO" id="GO:0003677">
    <property type="term" value="F:DNA binding"/>
    <property type="evidence" value="ECO:0007669"/>
    <property type="project" value="UniProtKB-UniRule"/>
</dbReference>
<dbReference type="GO" id="GO:0015074">
    <property type="term" value="P:DNA integration"/>
    <property type="evidence" value="ECO:0007669"/>
    <property type="project" value="InterPro"/>
</dbReference>
<dbReference type="PROSITE" id="PS51900">
    <property type="entry name" value="CB"/>
    <property type="match status" value="1"/>
</dbReference>
<keyword evidence="8" id="KW-1185">Reference proteome</keyword>
<name>A0A7C8BQP9_9ACTN</name>
<dbReference type="InterPro" id="IPR050090">
    <property type="entry name" value="Tyrosine_recombinase_XerCD"/>
</dbReference>
<dbReference type="AlphaFoldDB" id="A0A7C8BQP9"/>
<proteinExistence type="inferred from homology"/>
<dbReference type="InterPro" id="IPR044068">
    <property type="entry name" value="CB"/>
</dbReference>
<protein>
    <submittedName>
        <fullName evidence="7">Tyrosine-type recombinase/integrase</fullName>
    </submittedName>
</protein>
<evidence type="ECO:0000256" key="2">
    <source>
        <dbReference type="ARBA" id="ARBA00023125"/>
    </source>
</evidence>